<dbReference type="GO" id="GO:0008168">
    <property type="term" value="F:methyltransferase activity"/>
    <property type="evidence" value="ECO:0007669"/>
    <property type="project" value="UniProtKB-KW"/>
</dbReference>
<organism evidence="3 4">
    <name type="scientific">Acetobacter aceti</name>
    <dbReference type="NCBI Taxonomy" id="435"/>
    <lineage>
        <taxon>Bacteria</taxon>
        <taxon>Pseudomonadati</taxon>
        <taxon>Pseudomonadota</taxon>
        <taxon>Alphaproteobacteria</taxon>
        <taxon>Acetobacterales</taxon>
        <taxon>Acetobacteraceae</taxon>
        <taxon>Acetobacter</taxon>
        <taxon>Acetobacter subgen. Acetobacter</taxon>
    </lineage>
</organism>
<dbReference type="InterPro" id="IPR052353">
    <property type="entry name" value="Benzoxazolinone_Detox_Enz"/>
</dbReference>
<dbReference type="Proteomes" id="UP000188937">
    <property type="component" value="Chromosome"/>
</dbReference>
<dbReference type="Pfam" id="PF00111">
    <property type="entry name" value="Fer2"/>
    <property type="match status" value="1"/>
</dbReference>
<dbReference type="InterPro" id="IPR012675">
    <property type="entry name" value="Beta-grasp_dom_sf"/>
</dbReference>
<feature type="domain" description="2Fe-2S ferredoxin-type" evidence="1">
    <location>
        <begin position="234"/>
        <end position="319"/>
    </location>
</feature>
<dbReference type="CDD" id="cd00207">
    <property type="entry name" value="fer2"/>
    <property type="match status" value="1"/>
</dbReference>
<dbReference type="GO" id="GO:0051537">
    <property type="term" value="F:2 iron, 2 sulfur cluster binding"/>
    <property type="evidence" value="ECO:0007669"/>
    <property type="project" value="InterPro"/>
</dbReference>
<dbReference type="SUPFAM" id="SSF63380">
    <property type="entry name" value="Riboflavin synthase domain-like"/>
    <property type="match status" value="1"/>
</dbReference>
<dbReference type="InterPro" id="IPR036010">
    <property type="entry name" value="2Fe-2S_ferredoxin-like_sf"/>
</dbReference>
<proteinExistence type="predicted"/>
<dbReference type="AlphaFoldDB" id="A0A1U9KDN9"/>
<dbReference type="SUPFAM" id="SSF54292">
    <property type="entry name" value="2Fe-2S ferredoxin-like"/>
    <property type="match status" value="1"/>
</dbReference>
<dbReference type="SUPFAM" id="SSF52343">
    <property type="entry name" value="Ferredoxin reductase-like, C-terminal NADP-linked domain"/>
    <property type="match status" value="1"/>
</dbReference>
<gene>
    <name evidence="3" type="ORF">A0U92_02615</name>
</gene>
<evidence type="ECO:0000313" key="4">
    <source>
        <dbReference type="Proteomes" id="UP000188937"/>
    </source>
</evidence>
<evidence type="ECO:0000313" key="3">
    <source>
        <dbReference type="EMBL" id="AQS83849.1"/>
    </source>
</evidence>
<dbReference type="InterPro" id="IPR006058">
    <property type="entry name" value="2Fe2S_fd_BS"/>
</dbReference>
<dbReference type="CDD" id="cd06185">
    <property type="entry name" value="PDR_like"/>
    <property type="match status" value="1"/>
</dbReference>
<protein>
    <submittedName>
        <fullName evidence="3">Vanillate O-demethylase oxidoreductase subunit</fullName>
    </submittedName>
</protein>
<dbReference type="EMBL" id="CP014692">
    <property type="protein sequence ID" value="AQS83849.1"/>
    <property type="molecule type" value="Genomic_DNA"/>
</dbReference>
<dbReference type="GO" id="GO:0016491">
    <property type="term" value="F:oxidoreductase activity"/>
    <property type="evidence" value="ECO:0007669"/>
    <property type="project" value="InterPro"/>
</dbReference>
<evidence type="ECO:0000259" key="1">
    <source>
        <dbReference type="PROSITE" id="PS51085"/>
    </source>
</evidence>
<dbReference type="PANTHER" id="PTHR30212:SF2">
    <property type="entry name" value="PROTEIN YIIM"/>
    <property type="match status" value="1"/>
</dbReference>
<accession>A0A1U9KDN9</accession>
<dbReference type="OrthoDB" id="9792185at2"/>
<dbReference type="InterPro" id="IPR001041">
    <property type="entry name" value="2Fe-2S_ferredoxin-type"/>
</dbReference>
<dbReference type="Gene3D" id="2.40.30.10">
    <property type="entry name" value="Translation factors"/>
    <property type="match status" value="1"/>
</dbReference>
<feature type="domain" description="FAD-binding FR-type" evidence="2">
    <location>
        <begin position="6"/>
        <end position="110"/>
    </location>
</feature>
<dbReference type="PROSITE" id="PS00197">
    <property type="entry name" value="2FE2S_FER_1"/>
    <property type="match status" value="1"/>
</dbReference>
<reference evidence="3 4" key="1">
    <citation type="submission" date="2016-03" db="EMBL/GenBank/DDBJ databases">
        <title>Acetic acid bacteria sequencing.</title>
        <authorList>
            <person name="Brandt J."/>
            <person name="Jakob F."/>
            <person name="Vogel R.F."/>
        </authorList>
    </citation>
    <scope>NUCLEOTIDE SEQUENCE [LARGE SCALE GENOMIC DNA]</scope>
    <source>
        <strain evidence="3 4">TMW2.1153</strain>
    </source>
</reference>
<dbReference type="Gene3D" id="3.10.20.30">
    <property type="match status" value="1"/>
</dbReference>
<dbReference type="PROSITE" id="PS51384">
    <property type="entry name" value="FAD_FR"/>
    <property type="match status" value="1"/>
</dbReference>
<name>A0A1U9KDN9_ACEAC</name>
<keyword evidence="3" id="KW-0808">Transferase</keyword>
<dbReference type="PANTHER" id="PTHR30212">
    <property type="entry name" value="PROTEIN YIIM"/>
    <property type="match status" value="1"/>
</dbReference>
<sequence>MIGKVPVPSGFRVVKVADVTQLGDVLAFTLVSADAAPLPRWEAGAHVDLMLDDGLIRQYSLCGDPMDSDRYQLAVLLDPQSRGGSRVVHDRVRTGAILRIGPPRNLFPLDPRARCSILIGGGIGITPLIAMAYELQRAGQDFTLHYISRDPVFAEFLTRAPFVKSLVVHHRGKTDAPRFDPISALGDHDRETHVYCCGPLSLMNAVTDAGKTLGYADDVLHQEAFSAQPVIGGDAFTVLAARSDVRVIVGDSESVATALKRAGVSVHLNCEQGICGTCVATVIEGEPDHRDEYLTSEERADQIVLCCSRSKTPLLVLDL</sequence>
<dbReference type="STRING" id="435.A0U92_02615"/>
<dbReference type="PROSITE" id="PS51085">
    <property type="entry name" value="2FE2S_FER_2"/>
    <property type="match status" value="1"/>
</dbReference>
<dbReference type="GO" id="GO:0032259">
    <property type="term" value="P:methylation"/>
    <property type="evidence" value="ECO:0007669"/>
    <property type="project" value="UniProtKB-KW"/>
</dbReference>
<dbReference type="Gene3D" id="3.40.50.80">
    <property type="entry name" value="Nucleotide-binding domain of ferredoxin-NADP reductase (FNR) module"/>
    <property type="match status" value="1"/>
</dbReference>
<keyword evidence="4" id="KW-1185">Reference proteome</keyword>
<evidence type="ECO:0000259" key="2">
    <source>
        <dbReference type="PROSITE" id="PS51384"/>
    </source>
</evidence>
<keyword evidence="3" id="KW-0489">Methyltransferase</keyword>
<dbReference type="InterPro" id="IPR017938">
    <property type="entry name" value="Riboflavin_synthase-like_b-brl"/>
</dbReference>
<dbReference type="InterPro" id="IPR039261">
    <property type="entry name" value="FNR_nucleotide-bd"/>
</dbReference>
<dbReference type="KEGG" id="aace:A0U92_02615"/>
<dbReference type="InterPro" id="IPR017927">
    <property type="entry name" value="FAD-bd_FR_type"/>
</dbReference>
<dbReference type="PRINTS" id="PR00409">
    <property type="entry name" value="PHDIOXRDTASE"/>
</dbReference>